<evidence type="ECO:0000256" key="1">
    <source>
        <dbReference type="SAM" id="MobiDB-lite"/>
    </source>
</evidence>
<reference evidence="2 3" key="1">
    <citation type="submission" date="2023-01" db="EMBL/GenBank/DDBJ databases">
        <title>Analysis of 21 Apiospora genomes using comparative genomics revels a genus with tremendous synthesis potential of carbohydrate active enzymes and secondary metabolites.</title>
        <authorList>
            <person name="Sorensen T."/>
        </authorList>
    </citation>
    <scope>NUCLEOTIDE SEQUENCE [LARGE SCALE GENOMIC DNA]</scope>
    <source>
        <strain evidence="2 3">CBS 135458</strain>
    </source>
</reference>
<organism evidence="2 3">
    <name type="scientific">Apiospora phragmitis</name>
    <dbReference type="NCBI Taxonomy" id="2905665"/>
    <lineage>
        <taxon>Eukaryota</taxon>
        <taxon>Fungi</taxon>
        <taxon>Dikarya</taxon>
        <taxon>Ascomycota</taxon>
        <taxon>Pezizomycotina</taxon>
        <taxon>Sordariomycetes</taxon>
        <taxon>Xylariomycetidae</taxon>
        <taxon>Amphisphaeriales</taxon>
        <taxon>Apiosporaceae</taxon>
        <taxon>Apiospora</taxon>
    </lineage>
</organism>
<dbReference type="EMBL" id="JAQQWL010000007">
    <property type="protein sequence ID" value="KAK8064447.1"/>
    <property type="molecule type" value="Genomic_DNA"/>
</dbReference>
<gene>
    <name evidence="2" type="ORF">PG994_007085</name>
</gene>
<evidence type="ECO:0000313" key="3">
    <source>
        <dbReference type="Proteomes" id="UP001480595"/>
    </source>
</evidence>
<evidence type="ECO:0000313" key="2">
    <source>
        <dbReference type="EMBL" id="KAK8064447.1"/>
    </source>
</evidence>
<protein>
    <submittedName>
        <fullName evidence="2">Uncharacterized protein</fullName>
    </submittedName>
</protein>
<dbReference type="GeneID" id="92091557"/>
<feature type="compositionally biased region" description="Polar residues" evidence="1">
    <location>
        <begin position="26"/>
        <end position="50"/>
    </location>
</feature>
<sequence>MISYCHNPFDTVFLFPVLTPIHPELSQVNGSKKSQKANSSGTAPASSSKPEASHHPPSATLALTDLFRHIQAKKTPTTKPSGHKPKKSDDVPVELLGVGAWCDDMPEQYEGQCSDDNLDL</sequence>
<proteinExistence type="predicted"/>
<comment type="caution">
    <text evidence="2">The sequence shown here is derived from an EMBL/GenBank/DDBJ whole genome shotgun (WGS) entry which is preliminary data.</text>
</comment>
<dbReference type="Proteomes" id="UP001480595">
    <property type="component" value="Unassembled WGS sequence"/>
</dbReference>
<accession>A0ABR1V0J8</accession>
<feature type="region of interest" description="Disordered" evidence="1">
    <location>
        <begin position="25"/>
        <end position="92"/>
    </location>
</feature>
<name>A0ABR1V0J8_9PEZI</name>
<dbReference type="RefSeq" id="XP_066715436.1">
    <property type="nucleotide sequence ID" value="XM_066858494.1"/>
</dbReference>
<keyword evidence="3" id="KW-1185">Reference proteome</keyword>